<name>A0A5J6L391_9MICO</name>
<reference evidence="3" key="1">
    <citation type="submission" date="2019-09" db="EMBL/GenBank/DDBJ databases">
        <title>Mumia zhuanghuii sp. nov. isolated from the intestinal contents of plateau pika (Ochotona curzoniae) in the Qinghai-Tibet plateau of China.</title>
        <authorList>
            <person name="Tian Z."/>
        </authorList>
    </citation>
    <scope>NUCLEOTIDE SEQUENCE [LARGE SCALE GENOMIC DNA]</scope>
    <source>
        <strain evidence="3">L-031</strain>
    </source>
</reference>
<organism evidence="2 3">
    <name type="scientific">Microbacterium lushaniae</name>
    <dbReference type="NCBI Taxonomy" id="2614639"/>
    <lineage>
        <taxon>Bacteria</taxon>
        <taxon>Bacillati</taxon>
        <taxon>Actinomycetota</taxon>
        <taxon>Actinomycetes</taxon>
        <taxon>Micrococcales</taxon>
        <taxon>Microbacteriaceae</taxon>
        <taxon>Microbacterium</taxon>
    </lineage>
</organism>
<feature type="transmembrane region" description="Helical" evidence="1">
    <location>
        <begin position="55"/>
        <end position="77"/>
    </location>
</feature>
<feature type="transmembrane region" description="Helical" evidence="1">
    <location>
        <begin position="83"/>
        <end position="103"/>
    </location>
</feature>
<gene>
    <name evidence="2" type="ORF">F6J85_08010</name>
</gene>
<proteinExistence type="predicted"/>
<sequence>MKNDVRQKAQELGRATAASFADAEMDDDTARRKLIAVLNPAVRKWMQPRRLSRRWWYAVGAAALAGVIALAIAVGMTSPAGTWMAWGGIALLAASAVLGYVLFEGFTGMAKPQWPVVEEGVAAGLATLAARRRAPQQRSTSR</sequence>
<evidence type="ECO:0000256" key="1">
    <source>
        <dbReference type="SAM" id="Phobius"/>
    </source>
</evidence>
<accession>A0A5J6L391</accession>
<dbReference type="KEGG" id="mlz:F6J85_08010"/>
<evidence type="ECO:0000313" key="3">
    <source>
        <dbReference type="Proteomes" id="UP000325516"/>
    </source>
</evidence>
<protein>
    <submittedName>
        <fullName evidence="2">Uncharacterized protein</fullName>
    </submittedName>
</protein>
<keyword evidence="1" id="KW-0812">Transmembrane</keyword>
<dbReference type="RefSeq" id="WP_150924549.1">
    <property type="nucleotide sequence ID" value="NZ_CP044232.1"/>
</dbReference>
<dbReference type="Proteomes" id="UP000325516">
    <property type="component" value="Chromosome"/>
</dbReference>
<keyword evidence="1" id="KW-1133">Transmembrane helix</keyword>
<keyword evidence="1" id="KW-0472">Membrane</keyword>
<dbReference type="EMBL" id="CP044232">
    <property type="protein sequence ID" value="QEW03053.1"/>
    <property type="molecule type" value="Genomic_DNA"/>
</dbReference>
<keyword evidence="3" id="KW-1185">Reference proteome</keyword>
<evidence type="ECO:0000313" key="2">
    <source>
        <dbReference type="EMBL" id="QEW03053.1"/>
    </source>
</evidence>
<dbReference type="AlphaFoldDB" id="A0A5J6L391"/>